<organism evidence="2 3">
    <name type="scientific">Psophocarpus tetragonolobus</name>
    <name type="common">Winged bean</name>
    <name type="synonym">Dolichos tetragonolobus</name>
    <dbReference type="NCBI Taxonomy" id="3891"/>
    <lineage>
        <taxon>Eukaryota</taxon>
        <taxon>Viridiplantae</taxon>
        <taxon>Streptophyta</taxon>
        <taxon>Embryophyta</taxon>
        <taxon>Tracheophyta</taxon>
        <taxon>Spermatophyta</taxon>
        <taxon>Magnoliopsida</taxon>
        <taxon>eudicotyledons</taxon>
        <taxon>Gunneridae</taxon>
        <taxon>Pentapetalae</taxon>
        <taxon>rosids</taxon>
        <taxon>fabids</taxon>
        <taxon>Fabales</taxon>
        <taxon>Fabaceae</taxon>
        <taxon>Papilionoideae</taxon>
        <taxon>50 kb inversion clade</taxon>
        <taxon>NPAAA clade</taxon>
        <taxon>indigoferoid/millettioid clade</taxon>
        <taxon>Phaseoleae</taxon>
        <taxon>Psophocarpus</taxon>
    </lineage>
</organism>
<dbReference type="EMBL" id="JAYMYS010000005">
    <property type="protein sequence ID" value="KAK7391342.1"/>
    <property type="molecule type" value="Genomic_DNA"/>
</dbReference>
<accession>A0AAN9XG44</accession>
<proteinExistence type="predicted"/>
<dbReference type="AlphaFoldDB" id="A0AAN9XG44"/>
<feature type="region of interest" description="Disordered" evidence="1">
    <location>
        <begin position="60"/>
        <end position="79"/>
    </location>
</feature>
<evidence type="ECO:0000313" key="3">
    <source>
        <dbReference type="Proteomes" id="UP001386955"/>
    </source>
</evidence>
<sequence length="87" mass="9734">MTDDQRWWLVTGGRSQHVLLRARHSEALLSPQQHVGTDLRVPEEGIEDRGLREAHHLGGRHDDGYGILNPPIQGGGNPYSREVHALI</sequence>
<keyword evidence="3" id="KW-1185">Reference proteome</keyword>
<comment type="caution">
    <text evidence="2">The sequence shown here is derived from an EMBL/GenBank/DDBJ whole genome shotgun (WGS) entry which is preliminary data.</text>
</comment>
<evidence type="ECO:0000313" key="2">
    <source>
        <dbReference type="EMBL" id="KAK7391342.1"/>
    </source>
</evidence>
<protein>
    <submittedName>
        <fullName evidence="2">Uncharacterized protein</fullName>
    </submittedName>
</protein>
<dbReference type="Proteomes" id="UP001386955">
    <property type="component" value="Unassembled WGS sequence"/>
</dbReference>
<evidence type="ECO:0000256" key="1">
    <source>
        <dbReference type="SAM" id="MobiDB-lite"/>
    </source>
</evidence>
<name>A0AAN9XG44_PSOTE</name>
<gene>
    <name evidence="2" type="ORF">VNO78_19757</name>
</gene>
<reference evidence="2 3" key="1">
    <citation type="submission" date="2024-01" db="EMBL/GenBank/DDBJ databases">
        <title>The genomes of 5 underutilized Papilionoideae crops provide insights into root nodulation and disease resistanc.</title>
        <authorList>
            <person name="Jiang F."/>
        </authorList>
    </citation>
    <scope>NUCLEOTIDE SEQUENCE [LARGE SCALE GENOMIC DNA]</scope>
    <source>
        <strain evidence="2">DUOXIRENSHENG_FW03</strain>
        <tissue evidence="2">Leaves</tissue>
    </source>
</reference>